<keyword evidence="3" id="KW-1185">Reference proteome</keyword>
<evidence type="ECO:0000313" key="3">
    <source>
        <dbReference type="Proteomes" id="UP001221898"/>
    </source>
</evidence>
<gene>
    <name evidence="2" type="ORF">AAFF_G00257870</name>
</gene>
<feature type="compositionally biased region" description="Low complexity" evidence="1">
    <location>
        <begin position="33"/>
        <end position="44"/>
    </location>
</feature>
<reference evidence="2" key="1">
    <citation type="journal article" date="2023" name="Science">
        <title>Genome structures resolve the early diversification of teleost fishes.</title>
        <authorList>
            <person name="Parey E."/>
            <person name="Louis A."/>
            <person name="Montfort J."/>
            <person name="Bouchez O."/>
            <person name="Roques C."/>
            <person name="Iampietro C."/>
            <person name="Lluch J."/>
            <person name="Castinel A."/>
            <person name="Donnadieu C."/>
            <person name="Desvignes T."/>
            <person name="Floi Bucao C."/>
            <person name="Jouanno E."/>
            <person name="Wen M."/>
            <person name="Mejri S."/>
            <person name="Dirks R."/>
            <person name="Jansen H."/>
            <person name="Henkel C."/>
            <person name="Chen W.J."/>
            <person name="Zahm M."/>
            <person name="Cabau C."/>
            <person name="Klopp C."/>
            <person name="Thompson A.W."/>
            <person name="Robinson-Rechavi M."/>
            <person name="Braasch I."/>
            <person name="Lecointre G."/>
            <person name="Bobe J."/>
            <person name="Postlethwait J.H."/>
            <person name="Berthelot C."/>
            <person name="Roest Crollius H."/>
            <person name="Guiguen Y."/>
        </authorList>
    </citation>
    <scope>NUCLEOTIDE SEQUENCE</scope>
    <source>
        <strain evidence="2">NC1722</strain>
    </source>
</reference>
<dbReference type="Proteomes" id="UP001221898">
    <property type="component" value="Unassembled WGS sequence"/>
</dbReference>
<evidence type="ECO:0000256" key="1">
    <source>
        <dbReference type="SAM" id="MobiDB-lite"/>
    </source>
</evidence>
<comment type="caution">
    <text evidence="2">The sequence shown here is derived from an EMBL/GenBank/DDBJ whole genome shotgun (WGS) entry which is preliminary data.</text>
</comment>
<proteinExistence type="predicted"/>
<dbReference type="AlphaFoldDB" id="A0AAD7WTE3"/>
<evidence type="ECO:0000313" key="2">
    <source>
        <dbReference type="EMBL" id="KAJ8408373.1"/>
    </source>
</evidence>
<feature type="region of interest" description="Disordered" evidence="1">
    <location>
        <begin position="23"/>
        <end position="44"/>
    </location>
</feature>
<feature type="region of interest" description="Disordered" evidence="1">
    <location>
        <begin position="59"/>
        <end position="102"/>
    </location>
</feature>
<accession>A0AAD7WTE3</accession>
<name>A0AAD7WTE3_9TELE</name>
<sequence>MRCCMWSRRRGGKTRTLVSHRVKKNEANPNERSPSPFSNPFTTPSSAGMRCWLRTLLSEQRGGKTSPQAARKHILASPEKEQTGGEPLQAGKYSLNLKVDPF</sequence>
<organism evidence="2 3">
    <name type="scientific">Aldrovandia affinis</name>
    <dbReference type="NCBI Taxonomy" id="143900"/>
    <lineage>
        <taxon>Eukaryota</taxon>
        <taxon>Metazoa</taxon>
        <taxon>Chordata</taxon>
        <taxon>Craniata</taxon>
        <taxon>Vertebrata</taxon>
        <taxon>Euteleostomi</taxon>
        <taxon>Actinopterygii</taxon>
        <taxon>Neopterygii</taxon>
        <taxon>Teleostei</taxon>
        <taxon>Notacanthiformes</taxon>
        <taxon>Halosauridae</taxon>
        <taxon>Aldrovandia</taxon>
    </lineage>
</organism>
<dbReference type="EMBL" id="JAINUG010000035">
    <property type="protein sequence ID" value="KAJ8408373.1"/>
    <property type="molecule type" value="Genomic_DNA"/>
</dbReference>
<protein>
    <submittedName>
        <fullName evidence="2">Uncharacterized protein</fullName>
    </submittedName>
</protein>